<dbReference type="EMBL" id="CAJVPW010012424">
    <property type="protein sequence ID" value="CAG8635490.1"/>
    <property type="molecule type" value="Genomic_DNA"/>
</dbReference>
<reference evidence="1" key="1">
    <citation type="submission" date="2021-06" db="EMBL/GenBank/DDBJ databases">
        <authorList>
            <person name="Kallberg Y."/>
            <person name="Tangrot J."/>
            <person name="Rosling A."/>
        </authorList>
    </citation>
    <scope>NUCLEOTIDE SEQUENCE</scope>
    <source>
        <strain evidence="1">28 12/20/2015</strain>
    </source>
</reference>
<evidence type="ECO:0000313" key="2">
    <source>
        <dbReference type="Proteomes" id="UP000789366"/>
    </source>
</evidence>
<name>A0ACA9N883_9GLOM</name>
<dbReference type="Proteomes" id="UP000789366">
    <property type="component" value="Unassembled WGS sequence"/>
</dbReference>
<gene>
    <name evidence="1" type="ORF">SPELUC_LOCUS8368</name>
</gene>
<proteinExistence type="predicted"/>
<keyword evidence="2" id="KW-1185">Reference proteome</keyword>
<evidence type="ECO:0000313" key="1">
    <source>
        <dbReference type="EMBL" id="CAG8635490.1"/>
    </source>
</evidence>
<organism evidence="1 2">
    <name type="scientific">Cetraspora pellucida</name>
    <dbReference type="NCBI Taxonomy" id="1433469"/>
    <lineage>
        <taxon>Eukaryota</taxon>
        <taxon>Fungi</taxon>
        <taxon>Fungi incertae sedis</taxon>
        <taxon>Mucoromycota</taxon>
        <taxon>Glomeromycotina</taxon>
        <taxon>Glomeromycetes</taxon>
        <taxon>Diversisporales</taxon>
        <taxon>Gigasporaceae</taxon>
        <taxon>Cetraspora</taxon>
    </lineage>
</organism>
<protein>
    <submittedName>
        <fullName evidence="1">14473_t:CDS:1</fullName>
    </submittedName>
</protein>
<accession>A0ACA9N883</accession>
<feature type="non-terminal residue" evidence="1">
    <location>
        <position position="1"/>
    </location>
</feature>
<comment type="caution">
    <text evidence="1">The sequence shown here is derived from an EMBL/GenBank/DDBJ whole genome shotgun (WGS) entry which is preliminary data.</text>
</comment>
<sequence length="350" mass="40999">NLMALVLKNKKCLLNDNDLTNKNSKRIRKITQYLLGLCEDMKAYNVCQLERLFKVLIDKFEIAKEIFEPVNKFLFTLSGDYDNITIPETETRLTKLFALFKINLYLMQICDETLAKKQDLTIEDVLINPSNIEYHQFKESIKLIIEYLVVIPCDSSCESIIYNIANLCFIIPVDYMNFLYQTNINNKEMPYSEKIKLEVAYTPDSANYSTMKKMTKTLKNKILESVLEGIKASNDVKEFKNIFINKPILDNNNKQIPENLPNESDESNNNEQLSDELDEQEEQQLLEEQEDQIPDQIEEQEKQQILDNIFLIKNLKKAIKDSNLNNLFLNEQIYKDIINSLLIFEEKNEL</sequence>